<name>A0AAV2VLB9_9VIBR</name>
<organism evidence="1 2">
    <name type="scientific">Vibrio nigripulchritudo SOn1</name>
    <dbReference type="NCBI Taxonomy" id="1238450"/>
    <lineage>
        <taxon>Bacteria</taxon>
        <taxon>Pseudomonadati</taxon>
        <taxon>Pseudomonadota</taxon>
        <taxon>Gammaproteobacteria</taxon>
        <taxon>Vibrionales</taxon>
        <taxon>Vibrionaceae</taxon>
        <taxon>Vibrio</taxon>
    </lineage>
</organism>
<comment type="caution">
    <text evidence="1">The sequence shown here is derived from an EMBL/GenBank/DDBJ whole genome shotgun (WGS) entry which is preliminary data.</text>
</comment>
<dbReference type="Proteomes" id="UP000018211">
    <property type="component" value="Unassembled WGS sequence"/>
</dbReference>
<protein>
    <submittedName>
        <fullName evidence="1">Uncharacterized protein</fullName>
    </submittedName>
</protein>
<sequence length="65" mass="7718">MARIYLQLESTLDQSVLIDEFEPDDTYMGSIKAVDIIRHLQNVNKTNAFERWTWRFDYSPTLFSS</sequence>
<gene>
    <name evidence="1" type="ORF">VIBNISOn1_1430032</name>
</gene>
<dbReference type="AlphaFoldDB" id="A0AAV2VLB9"/>
<evidence type="ECO:0000313" key="1">
    <source>
        <dbReference type="EMBL" id="CCO45264.1"/>
    </source>
</evidence>
<reference evidence="1 2" key="1">
    <citation type="journal article" date="2013" name="ISME J.">
        <title>Comparative genomics of pathogenic lineages of Vibrio nigripulchritudo identifies virulence-associated traits.</title>
        <authorList>
            <person name="Goudenege D."/>
            <person name="Labreuche Y."/>
            <person name="Krin E."/>
            <person name="Ansquer D."/>
            <person name="Mangenot S."/>
            <person name="Calteau A."/>
            <person name="Medigue C."/>
            <person name="Mazel D."/>
            <person name="Polz M.F."/>
            <person name="Le Roux F."/>
        </authorList>
    </citation>
    <scope>NUCLEOTIDE SEQUENCE [LARGE SCALE GENOMIC DNA]</scope>
    <source>
        <strain evidence="1 2">SOn1</strain>
    </source>
</reference>
<accession>A0AAV2VLB9</accession>
<dbReference type="RefSeq" id="WP_004401759.1">
    <property type="nucleotide sequence ID" value="NZ_LK391965.1"/>
</dbReference>
<evidence type="ECO:0000313" key="2">
    <source>
        <dbReference type="Proteomes" id="UP000018211"/>
    </source>
</evidence>
<proteinExistence type="predicted"/>
<dbReference type="EMBL" id="CAOF01000050">
    <property type="protein sequence ID" value="CCO45264.1"/>
    <property type="molecule type" value="Genomic_DNA"/>
</dbReference>